<accession>A0A388JWM6</accession>
<feature type="region of interest" description="Disordered" evidence="1">
    <location>
        <begin position="171"/>
        <end position="197"/>
    </location>
</feature>
<name>A0A388JWM6_CHABU</name>
<evidence type="ECO:0000313" key="3">
    <source>
        <dbReference type="Proteomes" id="UP000265515"/>
    </source>
</evidence>
<evidence type="ECO:0000313" key="2">
    <source>
        <dbReference type="EMBL" id="GBG62214.1"/>
    </source>
</evidence>
<evidence type="ECO:0008006" key="4">
    <source>
        <dbReference type="Google" id="ProtNLM"/>
    </source>
</evidence>
<evidence type="ECO:0000256" key="1">
    <source>
        <dbReference type="SAM" id="MobiDB-lite"/>
    </source>
</evidence>
<dbReference type="SUPFAM" id="SSF56219">
    <property type="entry name" value="DNase I-like"/>
    <property type="match status" value="1"/>
</dbReference>
<protein>
    <recommendedName>
        <fullName evidence="4">Endonuclease/exonuclease/phosphatase domain-containing protein</fullName>
    </recommendedName>
</protein>
<organism evidence="2 3">
    <name type="scientific">Chara braunii</name>
    <name type="common">Braun's stonewort</name>
    <dbReference type="NCBI Taxonomy" id="69332"/>
    <lineage>
        <taxon>Eukaryota</taxon>
        <taxon>Viridiplantae</taxon>
        <taxon>Streptophyta</taxon>
        <taxon>Charophyceae</taxon>
        <taxon>Charales</taxon>
        <taxon>Characeae</taxon>
        <taxon>Chara</taxon>
    </lineage>
</organism>
<proteinExistence type="predicted"/>
<comment type="caution">
    <text evidence="2">The sequence shown here is derived from an EMBL/GenBank/DDBJ whole genome shotgun (WGS) entry which is preliminary data.</text>
</comment>
<gene>
    <name evidence="2" type="ORF">CBR_g29822</name>
</gene>
<dbReference type="AlphaFoldDB" id="A0A388JWM6"/>
<dbReference type="InterPro" id="IPR036691">
    <property type="entry name" value="Endo/exonu/phosph_ase_sf"/>
</dbReference>
<dbReference type="EMBL" id="BFEA01000027">
    <property type="protein sequence ID" value="GBG62214.1"/>
    <property type="molecule type" value="Genomic_DNA"/>
</dbReference>
<reference evidence="2 3" key="1">
    <citation type="journal article" date="2018" name="Cell">
        <title>The Chara Genome: Secondary Complexity and Implications for Plant Terrestrialization.</title>
        <authorList>
            <person name="Nishiyama T."/>
            <person name="Sakayama H."/>
            <person name="Vries J.D."/>
            <person name="Buschmann H."/>
            <person name="Saint-Marcoux D."/>
            <person name="Ullrich K.K."/>
            <person name="Haas F.B."/>
            <person name="Vanderstraeten L."/>
            <person name="Becker D."/>
            <person name="Lang D."/>
            <person name="Vosolsobe S."/>
            <person name="Rombauts S."/>
            <person name="Wilhelmsson P.K.I."/>
            <person name="Janitza P."/>
            <person name="Kern R."/>
            <person name="Heyl A."/>
            <person name="Rumpler F."/>
            <person name="Villalobos L.I.A.C."/>
            <person name="Clay J.M."/>
            <person name="Skokan R."/>
            <person name="Toyoda A."/>
            <person name="Suzuki Y."/>
            <person name="Kagoshima H."/>
            <person name="Schijlen E."/>
            <person name="Tajeshwar N."/>
            <person name="Catarino B."/>
            <person name="Hetherington A.J."/>
            <person name="Saltykova A."/>
            <person name="Bonnot C."/>
            <person name="Breuninger H."/>
            <person name="Symeonidi A."/>
            <person name="Radhakrishnan G.V."/>
            <person name="Van Nieuwerburgh F."/>
            <person name="Deforce D."/>
            <person name="Chang C."/>
            <person name="Karol K.G."/>
            <person name="Hedrich R."/>
            <person name="Ulvskov P."/>
            <person name="Glockner G."/>
            <person name="Delwiche C.F."/>
            <person name="Petrasek J."/>
            <person name="Van de Peer Y."/>
            <person name="Friml J."/>
            <person name="Beilby M."/>
            <person name="Dolan L."/>
            <person name="Kohara Y."/>
            <person name="Sugano S."/>
            <person name="Fujiyama A."/>
            <person name="Delaux P.-M."/>
            <person name="Quint M."/>
            <person name="TheiBen G."/>
            <person name="Hagemann M."/>
            <person name="Harholt J."/>
            <person name="Dunand C."/>
            <person name="Zachgo S."/>
            <person name="Langdale J."/>
            <person name="Maumus F."/>
            <person name="Straeten D.V.D."/>
            <person name="Gould S.B."/>
            <person name="Rensing S.A."/>
        </authorList>
    </citation>
    <scope>NUCLEOTIDE SEQUENCE [LARGE SCALE GENOMIC DNA]</scope>
    <source>
        <strain evidence="2 3">S276</strain>
    </source>
</reference>
<dbReference type="Proteomes" id="UP000265515">
    <property type="component" value="Unassembled WGS sequence"/>
</dbReference>
<dbReference type="Gene3D" id="3.60.10.10">
    <property type="entry name" value="Endonuclease/exonuclease/phosphatase"/>
    <property type="match status" value="1"/>
</dbReference>
<keyword evidence="3" id="KW-1185">Reference proteome</keyword>
<sequence>MVKEDLIRAYEDGWTTKRLFQPEAKRGRVKFEGQNVASYVAKSKEIATWLIQQKELKIKIEGYKEYSVSFKPRLPKHEMQVLRMQEVETRFWIMALRVPLGAYYFLGSDVVGLFGIREEEEHQKIWVSTGVGGRSGKLQEDMHKTPESSQSRIRWGSECCEEDLRANYKSVESSSMESSAGSGLRRKKETGCSSRRGLEKSQRAIALERNQMETVERSLVPVLCTSLEEGVSLLSLTNVEGAPQIPSKVIDSTPSPAIIMEVVRELYGIYVPVRLISRSTMAQVIVETVQGYNKLYFPILDARIPSEVVATMDQTRVRRFKVDLLTVLRERNWHELENIQIIPEVSAMVLVNANEKLLVEDNFFLSSFLANSLTEDWRSSSRVSSSREVLKSAPRILNPNDPGYSWFSNLHRDRQDITRRRLDYFMLSEPVLERIVMVKQAGHPMSDHKPVVTDIRLRLGVERGRGFFRLNSHVLEDPGILDVISRILARARNRKEAECIRRIEEAEEKMEGNPISARVWAA</sequence>
<feature type="compositionally biased region" description="Low complexity" evidence="1">
    <location>
        <begin position="171"/>
        <end position="183"/>
    </location>
</feature>
<dbReference type="Gramene" id="GBG62214">
    <property type="protein sequence ID" value="GBG62214"/>
    <property type="gene ID" value="CBR_g29822"/>
</dbReference>